<accession>A0ABY2XI46</accession>
<keyword evidence="1" id="KW-0472">Membrane</keyword>
<dbReference type="RefSeq" id="WP_138773702.1">
    <property type="nucleotide sequence ID" value="NZ_JBHSSX010000013.1"/>
</dbReference>
<reference evidence="2 3" key="1">
    <citation type="submission" date="2019-05" db="EMBL/GenBank/DDBJ databases">
        <title>Genome of Alcanivorax gelatiniphagus, an oil degrading marine bacteria.</title>
        <authorList>
            <person name="Kwon K.K."/>
        </authorList>
    </citation>
    <scope>NUCLEOTIDE SEQUENCE [LARGE SCALE GENOMIC DNA]</scope>
    <source>
        <strain evidence="2 3">MEBiC 08158</strain>
    </source>
</reference>
<sequence length="164" mass="19167">MINEIYELAKEYRQQRKAYIRTSWLKPMNVLRRWANPLGKVLDEHWESDWKFANRHVEGFILGLENLNPSDTEIERFKAFLLPNENMISGQMYYLLVLPLIFAALASVSSTHFGIKESMLGFFGVAIIGFFLERVSLNTEKVINTELMTHVDFFRSLRSETSNQ</sequence>
<dbReference type="Proteomes" id="UP000739180">
    <property type="component" value="Unassembled WGS sequence"/>
</dbReference>
<gene>
    <name evidence="2" type="ORF">FGS76_16275</name>
</gene>
<feature type="transmembrane region" description="Helical" evidence="1">
    <location>
        <begin position="93"/>
        <end position="113"/>
    </location>
</feature>
<proteinExistence type="predicted"/>
<comment type="caution">
    <text evidence="2">The sequence shown here is derived from an EMBL/GenBank/DDBJ whole genome shotgun (WGS) entry which is preliminary data.</text>
</comment>
<keyword evidence="1" id="KW-1133">Transmembrane helix</keyword>
<protein>
    <submittedName>
        <fullName evidence="2">Uncharacterized protein</fullName>
    </submittedName>
</protein>
<evidence type="ECO:0000256" key="1">
    <source>
        <dbReference type="SAM" id="Phobius"/>
    </source>
</evidence>
<evidence type="ECO:0000313" key="2">
    <source>
        <dbReference type="EMBL" id="TMW10866.1"/>
    </source>
</evidence>
<keyword evidence="1" id="KW-0812">Transmembrane</keyword>
<dbReference type="EMBL" id="VCQT01000045">
    <property type="protein sequence ID" value="TMW10866.1"/>
    <property type="molecule type" value="Genomic_DNA"/>
</dbReference>
<name>A0ABY2XI46_9GAMM</name>
<evidence type="ECO:0000313" key="3">
    <source>
        <dbReference type="Proteomes" id="UP000739180"/>
    </source>
</evidence>
<feature type="transmembrane region" description="Helical" evidence="1">
    <location>
        <begin position="119"/>
        <end position="137"/>
    </location>
</feature>
<keyword evidence="3" id="KW-1185">Reference proteome</keyword>
<organism evidence="2 3">
    <name type="scientific">Alloalcanivorax gelatiniphagus</name>
    <dbReference type="NCBI Taxonomy" id="1194167"/>
    <lineage>
        <taxon>Bacteria</taxon>
        <taxon>Pseudomonadati</taxon>
        <taxon>Pseudomonadota</taxon>
        <taxon>Gammaproteobacteria</taxon>
        <taxon>Oceanospirillales</taxon>
        <taxon>Alcanivoracaceae</taxon>
        <taxon>Alloalcanivorax</taxon>
    </lineage>
</organism>